<evidence type="ECO:0000256" key="6">
    <source>
        <dbReference type="SAM" id="MobiDB-lite"/>
    </source>
</evidence>
<dbReference type="PRINTS" id="PR00507">
    <property type="entry name" value="N12N6MTFRASE"/>
</dbReference>
<feature type="domain" description="Type II methyltransferase M.TaqI-like" evidence="7">
    <location>
        <begin position="580"/>
        <end position="805"/>
    </location>
</feature>
<dbReference type="PANTHER" id="PTHR33841">
    <property type="entry name" value="DNA METHYLTRANSFERASE YEEA-RELATED"/>
    <property type="match status" value="1"/>
</dbReference>
<keyword evidence="9" id="KW-1185">Reference proteome</keyword>
<dbReference type="Pfam" id="PF07669">
    <property type="entry name" value="Eco57I"/>
    <property type="match status" value="1"/>
</dbReference>
<evidence type="ECO:0000256" key="2">
    <source>
        <dbReference type="ARBA" id="ARBA00022603"/>
    </source>
</evidence>
<dbReference type="EMBL" id="JBIGIA010000021">
    <property type="protein sequence ID" value="MFG6459387.1"/>
    <property type="molecule type" value="Genomic_DNA"/>
</dbReference>
<dbReference type="GO" id="GO:0008168">
    <property type="term" value="F:methyltransferase activity"/>
    <property type="evidence" value="ECO:0007669"/>
    <property type="project" value="UniProtKB-KW"/>
</dbReference>
<organism evidence="8 9">
    <name type="scientific">Pelomonas nitida</name>
    <dbReference type="NCBI Taxonomy" id="3299027"/>
    <lineage>
        <taxon>Bacteria</taxon>
        <taxon>Pseudomonadati</taxon>
        <taxon>Pseudomonadota</taxon>
        <taxon>Betaproteobacteria</taxon>
        <taxon>Burkholderiales</taxon>
        <taxon>Sphaerotilaceae</taxon>
        <taxon>Roseateles</taxon>
    </lineage>
</organism>
<evidence type="ECO:0000313" key="9">
    <source>
        <dbReference type="Proteomes" id="UP001606305"/>
    </source>
</evidence>
<accession>A0ABW7GBV5</accession>
<dbReference type="EC" id="2.1.1.72" evidence="1"/>
<evidence type="ECO:0000259" key="7">
    <source>
        <dbReference type="Pfam" id="PF07669"/>
    </source>
</evidence>
<sequence>MAKKPLHQLAYRAIRIEGGLLPAEELTRLTLLADPKASEQTEPQYRIAKGLKLRDEMARDFKIALTLWQDFQALRRRQDVLAHEVTVREWLLPLLRDVLHFHDAARCPAIQHAGHQYAIGHAGNGGRVPLVFAGFDQPLDGAAERFGETNPDTGKTRRRSPFMLAQEALNASDSSLWAIVSNGLTLRILRDNASLTRPAYIEVDLEALFTEELLADFSAFWLLAHASRFGTADTPPTDCPWERWRAAGQQAGVTVRGKLRYQVAEALRALGTGFLSHPANGALRAALQSTQDGYDRQAFFEELLRLVYRFIFLATVEDRRDRATGERLVFVPDASDEAKARYLAGYSLTWLRDRAVRRSQHDRHADLWQALTITFGALAHGQPALGLPALGGLFDVDQCPRLDAAQLDNRHLLAAVFQLGWFRADGGLSRVNYRDMGPEELGSVYESLLELVPDLQGLASPTTARLAFVGDDETDASTKGNTRKLTGSYYTPDSLVQELIKSALEPVIAQTVKANPQRPVEALLALTVCDPACGSGHFLLSAARRLADEVALHRAAAEREGGAPTPSDYRHALRDVVGRCIFGVDKNPMAIQLAKTALWLEAYSPDRPLSFVDHHLRVGDALLGVLDPKVLEDGIPDEAYTALSGDDKAVASALKKQNKADLKSWRQIAGGDLLTQAGLAAQAVSVETLDDDTPEHLAAKRQAWTTAQAEGQRSSFARLADTYVAAFLAPKLAGAGDTVPLSGYLWGVLSGQAPKAEVEDAAQALCRQHSVFHWWLAFPQVAAKGGFSVMLGNPPWERIKLQEEEFFATRSPLVAMAKNKAERAQRIEWLREGVLLHRVNPDLERAEGLTPPNRAEMALYGSFIASRRGAEAASLYAHDSRRYPLTGVGDVNTYALFAETFLQCTAPNGRAGYIVPTGIATDDSTKYYFDAISQGRLVSLLDLRTGPGLFSEIGHQRFKFCLLTLGAAPAADFAFFALQVDELADHRRHFQLTPEEFVLINPNTRTCPVFRSERDAELAKKLYRSAPVLIADTQVDGDGRQLRPEANPWGIRFQTMFHMSGDSGLFADAPAAPNLPMRLPLYEAKMIHQFDHRWATYVDAASGTAGEVETDDVSDTQKADPTRSVRPRYWVEEREVLARIARVPTRVARAWLVLHAARDTGDAVSLDTALVDLLLPLAQWVAGEIFHRTAGPEPAVVGWTPTQAHPHIARTEEQLKARFPRLNEVLRGEGLTTKKALADFPKWAAQDQSARLVDSELAALAETLRTSALAEALRVLLDLWMDTRSPRWLMGWRDICRSTDERTVIASVVPRAGVGHTMPLLFVEQPPALSAALLGNLCSLVFDYVARTKVGGTHLTYGYLKQLPVLPPDRYSQADLAFIVPRVLELTYTAQDLDAWGQDLAAYDPRPAPEHGRPFGWDSVRRARLRSELDVYFAGLYGLSHEEQCFILDPKDVVGDDYPTETFRVLKKNEIDAFGEYRTRRLVLEAWDRLSSSALPQRTAAPPSAKYSAQSMIRDDDEAWLAGLVVELLTSAEDGCTVDELQNLVIRSAHASLQLGTAEVVPLTSSVDAPKLTRAQHLLDRIRPIVERLEGYGAVSRRVQGAASRFRRTATELPSDIARTPGQADIARLLHLAESRRQKQSADVEATSTPALQKARGVG</sequence>
<evidence type="ECO:0000256" key="4">
    <source>
        <dbReference type="ARBA" id="ARBA00022691"/>
    </source>
</evidence>
<dbReference type="InterPro" id="IPR029063">
    <property type="entry name" value="SAM-dependent_MTases_sf"/>
</dbReference>
<dbReference type="RefSeq" id="WP_394491327.1">
    <property type="nucleotide sequence ID" value="NZ_JBIGIA010000021.1"/>
</dbReference>
<dbReference type="InterPro" id="IPR011639">
    <property type="entry name" value="MethylTrfase_TaqI-like_dom"/>
</dbReference>
<proteinExistence type="predicted"/>
<reference evidence="8 9" key="1">
    <citation type="submission" date="2024-09" db="EMBL/GenBank/DDBJ databases">
        <title>Novel species of the genus Pelomonas and Roseateles isolated from streams.</title>
        <authorList>
            <person name="Lu H."/>
        </authorList>
    </citation>
    <scope>NUCLEOTIDE SEQUENCE [LARGE SCALE GENOMIC DNA]</scope>
    <source>
        <strain evidence="8 9">BYS96W</strain>
    </source>
</reference>
<dbReference type="PANTHER" id="PTHR33841:SF1">
    <property type="entry name" value="DNA METHYLTRANSFERASE A"/>
    <property type="match status" value="1"/>
</dbReference>
<gene>
    <name evidence="8" type="ORF">ACG00X_21340</name>
</gene>
<keyword evidence="2 8" id="KW-0489">Methyltransferase</keyword>
<evidence type="ECO:0000256" key="1">
    <source>
        <dbReference type="ARBA" id="ARBA00011900"/>
    </source>
</evidence>
<dbReference type="GO" id="GO:0032259">
    <property type="term" value="P:methylation"/>
    <property type="evidence" value="ECO:0007669"/>
    <property type="project" value="UniProtKB-KW"/>
</dbReference>
<comment type="catalytic activity">
    <reaction evidence="5">
        <text>a 2'-deoxyadenosine in DNA + S-adenosyl-L-methionine = an N(6)-methyl-2'-deoxyadenosine in DNA + S-adenosyl-L-homocysteine + H(+)</text>
        <dbReference type="Rhea" id="RHEA:15197"/>
        <dbReference type="Rhea" id="RHEA-COMP:12418"/>
        <dbReference type="Rhea" id="RHEA-COMP:12419"/>
        <dbReference type="ChEBI" id="CHEBI:15378"/>
        <dbReference type="ChEBI" id="CHEBI:57856"/>
        <dbReference type="ChEBI" id="CHEBI:59789"/>
        <dbReference type="ChEBI" id="CHEBI:90615"/>
        <dbReference type="ChEBI" id="CHEBI:90616"/>
        <dbReference type="EC" id="2.1.1.72"/>
    </reaction>
</comment>
<dbReference type="Proteomes" id="UP001606305">
    <property type="component" value="Unassembled WGS sequence"/>
</dbReference>
<keyword evidence="4" id="KW-0949">S-adenosyl-L-methionine</keyword>
<dbReference type="InterPro" id="IPR050953">
    <property type="entry name" value="N4_N6_ade-DNA_methylase"/>
</dbReference>
<evidence type="ECO:0000256" key="5">
    <source>
        <dbReference type="ARBA" id="ARBA00047942"/>
    </source>
</evidence>
<evidence type="ECO:0000313" key="8">
    <source>
        <dbReference type="EMBL" id="MFG6459387.1"/>
    </source>
</evidence>
<feature type="region of interest" description="Disordered" evidence="6">
    <location>
        <begin position="1637"/>
        <end position="1659"/>
    </location>
</feature>
<comment type="caution">
    <text evidence="8">The sequence shown here is derived from an EMBL/GenBank/DDBJ whole genome shotgun (WGS) entry which is preliminary data.</text>
</comment>
<protein>
    <recommendedName>
        <fullName evidence="1">site-specific DNA-methyltransferase (adenine-specific)</fullName>
        <ecNumber evidence="1">2.1.1.72</ecNumber>
    </recommendedName>
</protein>
<name>A0ABW7GBV5_9BURK</name>
<dbReference type="SUPFAM" id="SSF53335">
    <property type="entry name" value="S-adenosyl-L-methionine-dependent methyltransferases"/>
    <property type="match status" value="1"/>
</dbReference>
<keyword evidence="3" id="KW-0808">Transferase</keyword>
<evidence type="ECO:0000256" key="3">
    <source>
        <dbReference type="ARBA" id="ARBA00022679"/>
    </source>
</evidence>
<dbReference type="Gene3D" id="3.40.50.150">
    <property type="entry name" value="Vaccinia Virus protein VP39"/>
    <property type="match status" value="2"/>
</dbReference>